<protein>
    <recommendedName>
        <fullName evidence="5">Trafficking protein particle complex subunit 11 domain-containing protein</fullName>
    </recommendedName>
</protein>
<name>A0ABP0ELF2_9ASCO</name>
<feature type="domain" description="Gryzun putative trafficking through Golgi" evidence="1">
    <location>
        <begin position="732"/>
        <end position="1118"/>
    </location>
</feature>
<dbReference type="EMBL" id="OZ004259">
    <property type="protein sequence ID" value="CAK7919284.1"/>
    <property type="molecule type" value="Genomic_DNA"/>
</dbReference>
<evidence type="ECO:0000259" key="2">
    <source>
        <dbReference type="Pfam" id="PF11817"/>
    </source>
</evidence>
<feature type="domain" description="Trafficking protein particle complex subunit 11" evidence="2">
    <location>
        <begin position="317"/>
        <end position="440"/>
    </location>
</feature>
<evidence type="ECO:0000313" key="4">
    <source>
        <dbReference type="Proteomes" id="UP001497600"/>
    </source>
</evidence>
<dbReference type="InterPro" id="IPR021773">
    <property type="entry name" value="TPC11"/>
</dbReference>
<proteinExistence type="predicted"/>
<organism evidence="3 4">
    <name type="scientific">[Candida] anglica</name>
    <dbReference type="NCBI Taxonomy" id="148631"/>
    <lineage>
        <taxon>Eukaryota</taxon>
        <taxon>Fungi</taxon>
        <taxon>Dikarya</taxon>
        <taxon>Ascomycota</taxon>
        <taxon>Saccharomycotina</taxon>
        <taxon>Pichiomycetes</taxon>
        <taxon>Debaryomycetaceae</taxon>
        <taxon>Kurtzmaniella</taxon>
    </lineage>
</organism>
<dbReference type="InterPro" id="IPR012880">
    <property type="entry name" value="Gryzun"/>
</dbReference>
<evidence type="ECO:0000313" key="3">
    <source>
        <dbReference type="EMBL" id="CAK7919284.1"/>
    </source>
</evidence>
<accession>A0ABP0ELF2</accession>
<sequence length="1135" mass="128474">MDHYNLVFLQQLVPYLQICLSEGSNDAVSHLRSNFEKHNISNTLWDNSIIKARLSSARFLITAKDSLETPKTLSPKRSDIGEVHSILSPFNPESDIYPNGIISEGWFEKYTQRVPFAFVATFSLPPASGDQEFPELDPLVQKITLLRQQFQAQNIRFVVIIISSGNEELRIQHLRSQTELPRLTGLLYLEDGDHLERDSAVLVSTLLSNLRTVATEFYASIEHKVKQRHRKYYSYPAANKTNTNIELAPIFLETRILIKQAMLMQLTHPHNVESSLKFLLLAYDNMIELIKGSFEYQDKVASLLPHDQILYRQFCNLVDILSFHIVRCYFAMEDPVAALRRHENHIVKVLGLKPAREVNWVSIQYELLAELAQLVPQSIRSSYTETKTMNKISSKYGRSTLFYGGIEFQEKNMDIMSHPGLLYMKAASSIAIGKDVQESTMSNGAKVTLLEKAVDSFEDNSSYKEYVRWLIAEEYLKSGDINSAITNYKLCKGLPESLRHGVLLRLFECYQRTNDTEGIISTAIKLTSMGKNISMSYISPLKEIKGLSVDTTVDHLLRVTPLLLNKTLKNIETYAFDECVSQIVLQPVIDMVNLNKLLGVELKLIVNEIKVRYSGSIFNDVTLKNPKEVLINSGPVQVIKLVDSTDGIATGEINIQFDKSDQIALQFSQIAKKVGLLSIESITIDSMLISENIKISCKEVIIFDETERSISHHQDFYNFVEGAKTLSESFHQSIRLNGSATHQLQILPVKPEVSVSVSNPQTSIIIGEMVQLPIKIDFKEKDGVDYNKLSILSNLKITGSGVSSLSTRTHWENLKDDAPLNLTNVANGEVKILNVSIQNPPSITNLVGQLNLMVELRLIEQEVEEGKEDEDREQLQIPLTSYDLTSFGFEVIKVPFECNYKISPTYRSGKDVDDMPNPFVLQNTTSVTMPVATRAWLGQVEIPSNDIEIVSAEMAVRSMNPEVQVKPVKSSCLSDKRLVSVLFTTASKSGFSHRNVIVCSRCTIKWKRSGSQSVHEYKTKEWDTTLPLSDPRVLLTIEQDDKKKNTRLRYVLENPTARIFSFTTQLVYESPWELIEELQLTPVVQPAFPVLPFTRHVLDYHFHNDTPDGTPMPSLRVYDVNYKVNLPTLTIEQST</sequence>
<keyword evidence="4" id="KW-1185">Reference proteome</keyword>
<dbReference type="PANTHER" id="PTHR14374:SF0">
    <property type="entry name" value="TRAFFICKING PROTEIN PARTICLE COMPLEX SUBUNIT 11"/>
    <property type="match status" value="1"/>
</dbReference>
<evidence type="ECO:0000259" key="1">
    <source>
        <dbReference type="Pfam" id="PF07919"/>
    </source>
</evidence>
<gene>
    <name evidence="3" type="ORF">CAAN4_G17260</name>
</gene>
<dbReference type="Proteomes" id="UP001497600">
    <property type="component" value="Chromosome G"/>
</dbReference>
<reference evidence="3 4" key="1">
    <citation type="submission" date="2024-01" db="EMBL/GenBank/DDBJ databases">
        <authorList>
            <consortium name="Genoscope - CEA"/>
            <person name="William W."/>
        </authorList>
    </citation>
    <scope>NUCLEOTIDE SEQUENCE [LARGE SCALE GENOMIC DNA]</scope>
    <source>
        <strain evidence="3 4">29B2s-10</strain>
    </source>
</reference>
<dbReference type="Pfam" id="PF11817">
    <property type="entry name" value="Foie-gras_1"/>
    <property type="match status" value="1"/>
</dbReference>
<dbReference type="Pfam" id="PF07919">
    <property type="entry name" value="Gryzun"/>
    <property type="match status" value="1"/>
</dbReference>
<dbReference type="PANTHER" id="PTHR14374">
    <property type="entry name" value="FOIE GRAS"/>
    <property type="match status" value="1"/>
</dbReference>
<evidence type="ECO:0008006" key="5">
    <source>
        <dbReference type="Google" id="ProtNLM"/>
    </source>
</evidence>